<evidence type="ECO:0000313" key="2">
    <source>
        <dbReference type="EMBL" id="OJJ07446.1"/>
    </source>
</evidence>
<accession>A0A1L9Q148</accession>
<dbReference type="VEuPathDB" id="FungiDB:ASPVEDRAFT_46754"/>
<dbReference type="AlphaFoldDB" id="A0A1L9Q148"/>
<dbReference type="PANTHER" id="PTHR38790">
    <property type="entry name" value="2EXR DOMAIN-CONTAINING PROTEIN-RELATED"/>
    <property type="match status" value="1"/>
</dbReference>
<dbReference type="Proteomes" id="UP000184073">
    <property type="component" value="Unassembled WGS sequence"/>
</dbReference>
<dbReference type="EMBL" id="KV878137">
    <property type="protein sequence ID" value="OJJ07446.1"/>
    <property type="molecule type" value="Genomic_DNA"/>
</dbReference>
<dbReference type="RefSeq" id="XP_040673208.1">
    <property type="nucleotide sequence ID" value="XM_040813633.1"/>
</dbReference>
<dbReference type="STRING" id="1036611.A0A1L9Q148"/>
<evidence type="ECO:0000313" key="3">
    <source>
        <dbReference type="Proteomes" id="UP000184073"/>
    </source>
</evidence>
<name>A0A1L9Q148_ASPVE</name>
<dbReference type="Pfam" id="PF24864">
    <property type="entry name" value="DUF7730"/>
    <property type="match status" value="1"/>
</dbReference>
<evidence type="ECO:0000259" key="1">
    <source>
        <dbReference type="Pfam" id="PF24864"/>
    </source>
</evidence>
<dbReference type="OrthoDB" id="4757095at2759"/>
<organism evidence="2 3">
    <name type="scientific">Aspergillus versicolor CBS 583.65</name>
    <dbReference type="NCBI Taxonomy" id="1036611"/>
    <lineage>
        <taxon>Eukaryota</taxon>
        <taxon>Fungi</taxon>
        <taxon>Dikarya</taxon>
        <taxon>Ascomycota</taxon>
        <taxon>Pezizomycotina</taxon>
        <taxon>Eurotiomycetes</taxon>
        <taxon>Eurotiomycetidae</taxon>
        <taxon>Eurotiales</taxon>
        <taxon>Aspergillaceae</taxon>
        <taxon>Aspergillus</taxon>
        <taxon>Aspergillus subgen. Nidulantes</taxon>
    </lineage>
</organism>
<proteinExistence type="predicted"/>
<sequence length="260" mass="29976">MIGQHESALLAKLPLEIRYRIYELVFGDKIIIFTAGSQPKFRHCLCTARGQKWHLIDWLNLPSPWSRCSAHGKHEPTPRLPLLLTCRQIFSESVPILWSQSPVHVQLHRGPVYPGLLSDLQSTIMPTNFQAIRSLEVSFLHPVLGTSIQTLDDRWFSWWTETWDVIKGMRGLVYLQAWIKMHQEPREDYVTAEQEAKLFAPLMELYWLRGFKVEVTWPPTEGSEDLLRGAPFDLDRNNDPIPGKPVVADYVSIRARQVPG</sequence>
<reference evidence="3" key="1">
    <citation type="journal article" date="2017" name="Genome Biol.">
        <title>Comparative genomics reveals high biological diversity and specific adaptations in the industrially and medically important fungal genus Aspergillus.</title>
        <authorList>
            <person name="de Vries R.P."/>
            <person name="Riley R."/>
            <person name="Wiebenga A."/>
            <person name="Aguilar-Osorio G."/>
            <person name="Amillis S."/>
            <person name="Uchima C.A."/>
            <person name="Anderluh G."/>
            <person name="Asadollahi M."/>
            <person name="Askin M."/>
            <person name="Barry K."/>
            <person name="Battaglia E."/>
            <person name="Bayram O."/>
            <person name="Benocci T."/>
            <person name="Braus-Stromeyer S.A."/>
            <person name="Caldana C."/>
            <person name="Canovas D."/>
            <person name="Cerqueira G.C."/>
            <person name="Chen F."/>
            <person name="Chen W."/>
            <person name="Choi C."/>
            <person name="Clum A."/>
            <person name="Dos Santos R.A."/>
            <person name="Damasio A.R."/>
            <person name="Diallinas G."/>
            <person name="Emri T."/>
            <person name="Fekete E."/>
            <person name="Flipphi M."/>
            <person name="Freyberg S."/>
            <person name="Gallo A."/>
            <person name="Gournas C."/>
            <person name="Habgood R."/>
            <person name="Hainaut M."/>
            <person name="Harispe M.L."/>
            <person name="Henrissat B."/>
            <person name="Hilden K.S."/>
            <person name="Hope R."/>
            <person name="Hossain A."/>
            <person name="Karabika E."/>
            <person name="Karaffa L."/>
            <person name="Karanyi Z."/>
            <person name="Krasevec N."/>
            <person name="Kuo A."/>
            <person name="Kusch H."/>
            <person name="LaButti K."/>
            <person name="Lagendijk E.L."/>
            <person name="Lapidus A."/>
            <person name="Levasseur A."/>
            <person name="Lindquist E."/>
            <person name="Lipzen A."/>
            <person name="Logrieco A.F."/>
            <person name="MacCabe A."/>
            <person name="Maekelae M.R."/>
            <person name="Malavazi I."/>
            <person name="Melin P."/>
            <person name="Meyer V."/>
            <person name="Mielnichuk N."/>
            <person name="Miskei M."/>
            <person name="Molnar A.P."/>
            <person name="Mule G."/>
            <person name="Ngan C.Y."/>
            <person name="Orejas M."/>
            <person name="Orosz E."/>
            <person name="Ouedraogo J.P."/>
            <person name="Overkamp K.M."/>
            <person name="Park H.-S."/>
            <person name="Perrone G."/>
            <person name="Piumi F."/>
            <person name="Punt P.J."/>
            <person name="Ram A.F."/>
            <person name="Ramon A."/>
            <person name="Rauscher S."/>
            <person name="Record E."/>
            <person name="Riano-Pachon D.M."/>
            <person name="Robert V."/>
            <person name="Roehrig J."/>
            <person name="Ruller R."/>
            <person name="Salamov A."/>
            <person name="Salih N.S."/>
            <person name="Samson R.A."/>
            <person name="Sandor E."/>
            <person name="Sanguinetti M."/>
            <person name="Schuetze T."/>
            <person name="Sepcic K."/>
            <person name="Shelest E."/>
            <person name="Sherlock G."/>
            <person name="Sophianopoulou V."/>
            <person name="Squina F.M."/>
            <person name="Sun H."/>
            <person name="Susca A."/>
            <person name="Todd R.B."/>
            <person name="Tsang A."/>
            <person name="Unkles S.E."/>
            <person name="van de Wiele N."/>
            <person name="van Rossen-Uffink D."/>
            <person name="Oliveira J.V."/>
            <person name="Vesth T.C."/>
            <person name="Visser J."/>
            <person name="Yu J.-H."/>
            <person name="Zhou M."/>
            <person name="Andersen M.R."/>
            <person name="Archer D.B."/>
            <person name="Baker S.E."/>
            <person name="Benoit I."/>
            <person name="Brakhage A.A."/>
            <person name="Braus G.H."/>
            <person name="Fischer R."/>
            <person name="Frisvad J.C."/>
            <person name="Goldman G.H."/>
            <person name="Houbraken J."/>
            <person name="Oakley B."/>
            <person name="Pocsi I."/>
            <person name="Scazzocchio C."/>
            <person name="Seiboth B."/>
            <person name="vanKuyk P.A."/>
            <person name="Wortman J."/>
            <person name="Dyer P.S."/>
            <person name="Grigoriev I.V."/>
        </authorList>
    </citation>
    <scope>NUCLEOTIDE SEQUENCE [LARGE SCALE GENOMIC DNA]</scope>
    <source>
        <strain evidence="3">CBS 583.65</strain>
    </source>
</reference>
<keyword evidence="3" id="KW-1185">Reference proteome</keyword>
<protein>
    <recommendedName>
        <fullName evidence="1">DUF7730 domain-containing protein</fullName>
    </recommendedName>
</protein>
<gene>
    <name evidence="2" type="ORF">ASPVEDRAFT_46754</name>
</gene>
<feature type="domain" description="DUF7730" evidence="1">
    <location>
        <begin position="4"/>
        <end position="225"/>
    </location>
</feature>
<dbReference type="InterPro" id="IPR056632">
    <property type="entry name" value="DUF7730"/>
</dbReference>
<dbReference type="GeneID" id="63729144"/>